<feature type="transmembrane region" description="Helical" evidence="2">
    <location>
        <begin position="27"/>
        <end position="46"/>
    </location>
</feature>
<dbReference type="InterPro" id="IPR007349">
    <property type="entry name" value="DUF418"/>
</dbReference>
<reference evidence="4 5" key="1">
    <citation type="submission" date="2024-06" db="EMBL/GenBank/DDBJ databases">
        <authorList>
            <person name="Bataeva Y.V."/>
            <person name="Grigorian L.N."/>
            <person name="Solomentsev V.I."/>
        </authorList>
    </citation>
    <scope>NUCLEOTIDE SEQUENCE [LARGE SCALE GENOMIC DNA]</scope>
    <source>
        <strain evidence="5">SCPM-O-B-12605 (RCAM04882)</strain>
    </source>
</reference>
<name>A0ABV1ZQ34_9ACTN</name>
<protein>
    <submittedName>
        <fullName evidence="4">DUF418 domain-containing protein</fullName>
    </submittedName>
</protein>
<organism evidence="4 5">
    <name type="scientific">Nocardiopsis tropica</name>
    <dbReference type="NCBI Taxonomy" id="109330"/>
    <lineage>
        <taxon>Bacteria</taxon>
        <taxon>Bacillati</taxon>
        <taxon>Actinomycetota</taxon>
        <taxon>Actinomycetes</taxon>
        <taxon>Streptosporangiales</taxon>
        <taxon>Nocardiopsidaceae</taxon>
        <taxon>Nocardiopsis</taxon>
    </lineage>
</organism>
<feature type="transmembrane region" description="Helical" evidence="2">
    <location>
        <begin position="355"/>
        <end position="375"/>
    </location>
</feature>
<feature type="region of interest" description="Disordered" evidence="1">
    <location>
        <begin position="1"/>
        <end position="20"/>
    </location>
</feature>
<feature type="transmembrane region" description="Helical" evidence="2">
    <location>
        <begin position="109"/>
        <end position="142"/>
    </location>
</feature>
<feature type="transmembrane region" description="Helical" evidence="2">
    <location>
        <begin position="201"/>
        <end position="222"/>
    </location>
</feature>
<evidence type="ECO:0000313" key="4">
    <source>
        <dbReference type="EMBL" id="MES0833198.1"/>
    </source>
</evidence>
<accession>A0ABV1ZQ34</accession>
<evidence type="ECO:0000256" key="1">
    <source>
        <dbReference type="SAM" id="MobiDB-lite"/>
    </source>
</evidence>
<proteinExistence type="predicted"/>
<dbReference type="PANTHER" id="PTHR30590">
    <property type="entry name" value="INNER MEMBRANE PROTEIN"/>
    <property type="match status" value="1"/>
</dbReference>
<dbReference type="PANTHER" id="PTHR30590:SF2">
    <property type="entry name" value="INNER MEMBRANE PROTEIN"/>
    <property type="match status" value="1"/>
</dbReference>
<dbReference type="Pfam" id="PF04235">
    <property type="entry name" value="DUF418"/>
    <property type="match status" value="1"/>
</dbReference>
<feature type="transmembrane region" description="Helical" evidence="2">
    <location>
        <begin position="148"/>
        <end position="171"/>
    </location>
</feature>
<keyword evidence="2" id="KW-1133">Transmembrane helix</keyword>
<evidence type="ECO:0000259" key="3">
    <source>
        <dbReference type="Pfam" id="PF04235"/>
    </source>
</evidence>
<feature type="transmembrane region" description="Helical" evidence="2">
    <location>
        <begin position="282"/>
        <end position="300"/>
    </location>
</feature>
<feature type="compositionally biased region" description="Low complexity" evidence="1">
    <location>
        <begin position="1"/>
        <end position="11"/>
    </location>
</feature>
<dbReference type="EMBL" id="JBEQNB010000003">
    <property type="protein sequence ID" value="MES0833198.1"/>
    <property type="molecule type" value="Genomic_DNA"/>
</dbReference>
<dbReference type="InterPro" id="IPR052529">
    <property type="entry name" value="Bact_Transport_Assoc"/>
</dbReference>
<feature type="transmembrane region" description="Helical" evidence="2">
    <location>
        <begin position="330"/>
        <end position="349"/>
    </location>
</feature>
<keyword evidence="2" id="KW-0812">Transmembrane</keyword>
<feature type="transmembrane region" description="Helical" evidence="2">
    <location>
        <begin position="58"/>
        <end position="81"/>
    </location>
</feature>
<dbReference type="RefSeq" id="WP_352982803.1">
    <property type="nucleotide sequence ID" value="NZ_JBEQNA010000002.1"/>
</dbReference>
<comment type="caution">
    <text evidence="4">The sequence shown here is derived from an EMBL/GenBank/DDBJ whole genome shotgun (WGS) entry which is preliminary data.</text>
</comment>
<sequence>MSQDPGAAGAPPTDPAPTPARSLAPDLARGFMLLFIALVNAQFFLVGPDPVGSFGDQAVAVLQLTLVNARAIPLFAFLFGYGAVQIMRRVRAGGGGWIHVRRLLRRRGWVMLAIGAAHGVLLLPVDIVGAYGLALLLFVGLTRARDAVLLWTAGLLAAGSVTLNTTLTVLLAGAGGETSIAAPSLAEAGFLAASAERFREWLLYTPVTMLTVAMPMIALGIWAAHRRILEEPAAHRTLLVRAAVLGLGVAAAAGLPNALVYAELMPAGSAWTEALLGLLHDAVGWFGGLGWAALFALLAVRWEGRRGATGSDVPYGPVVRAVAAVGQRSLTCYLAQSVVFTLVFAPYGAGLGTSLGFAGAASVAVATWLATVVLAEALRRSGRRGPAEAVLRRLTYAGSAHTPSPSS</sequence>
<gene>
    <name evidence="4" type="ORF">ABUK86_05395</name>
</gene>
<keyword evidence="5" id="KW-1185">Reference proteome</keyword>
<dbReference type="Proteomes" id="UP001432401">
    <property type="component" value="Unassembled WGS sequence"/>
</dbReference>
<feature type="domain" description="DUF418" evidence="3">
    <location>
        <begin position="224"/>
        <end position="397"/>
    </location>
</feature>
<evidence type="ECO:0000313" key="5">
    <source>
        <dbReference type="Proteomes" id="UP001432401"/>
    </source>
</evidence>
<keyword evidence="2" id="KW-0472">Membrane</keyword>
<feature type="transmembrane region" description="Helical" evidence="2">
    <location>
        <begin position="242"/>
        <end position="262"/>
    </location>
</feature>
<evidence type="ECO:0000256" key="2">
    <source>
        <dbReference type="SAM" id="Phobius"/>
    </source>
</evidence>